<dbReference type="Gene3D" id="3.40.50.10190">
    <property type="entry name" value="BRCT domain"/>
    <property type="match status" value="1"/>
</dbReference>
<dbReference type="Proteomes" id="UP000007052">
    <property type="component" value="Chromosome"/>
</dbReference>
<evidence type="ECO:0000313" key="5">
    <source>
        <dbReference type="Proteomes" id="UP000007052"/>
    </source>
</evidence>
<dbReference type="RefSeq" id="WP_014064341.1">
    <property type="nucleotide sequence ID" value="NC_015964.1"/>
</dbReference>
<feature type="domain" description="BRCT" evidence="2">
    <location>
        <begin position="155"/>
        <end position="223"/>
    </location>
</feature>
<evidence type="ECO:0000259" key="3">
    <source>
        <dbReference type="Pfam" id="PF13280"/>
    </source>
</evidence>
<feature type="transmembrane region" description="Helical" evidence="1">
    <location>
        <begin position="26"/>
        <end position="42"/>
    </location>
</feature>
<reference evidence="5" key="1">
    <citation type="submission" date="2010-07" db="EMBL/GenBank/DDBJ databases">
        <title>The genome sequence of Haemophilus parainfluenzae T3T1.</title>
        <authorList>
            <person name="Crook D."/>
            <person name="Hood D."/>
            <person name="Moxon R."/>
            <person name="Parkhill J."/>
            <person name="Aslett M."/>
            <person name="Bentley S.D."/>
        </authorList>
    </citation>
    <scope>NUCLEOTIDE SEQUENCE [LARGE SCALE GENOMIC DNA]</scope>
    <source>
        <strain evidence="5">T3T1</strain>
    </source>
</reference>
<keyword evidence="1" id="KW-0812">Transmembrane</keyword>
<accession>A0AB33QGB9</accession>
<keyword evidence="1" id="KW-0472">Membrane</keyword>
<organism evidence="4 5">
    <name type="scientific">Haemophilus parainfluenzae (strain T3T1)</name>
    <dbReference type="NCBI Taxonomy" id="862965"/>
    <lineage>
        <taxon>Bacteria</taxon>
        <taxon>Pseudomonadati</taxon>
        <taxon>Pseudomonadota</taxon>
        <taxon>Gammaproteobacteria</taxon>
        <taxon>Pasteurellales</taxon>
        <taxon>Pasteurellaceae</taxon>
        <taxon>Haemophilus</taxon>
    </lineage>
</organism>
<proteinExistence type="predicted"/>
<dbReference type="Pfam" id="PF00533">
    <property type="entry name" value="BRCT"/>
    <property type="match status" value="1"/>
</dbReference>
<dbReference type="InterPro" id="IPR001357">
    <property type="entry name" value="BRCT_dom"/>
</dbReference>
<dbReference type="Pfam" id="PF13280">
    <property type="entry name" value="WYL"/>
    <property type="match status" value="1"/>
</dbReference>
<dbReference type="EMBL" id="FQ312002">
    <property type="protein sequence ID" value="CBW14536.1"/>
    <property type="molecule type" value="Genomic_DNA"/>
</dbReference>
<evidence type="ECO:0000259" key="2">
    <source>
        <dbReference type="Pfam" id="PF00533"/>
    </source>
</evidence>
<evidence type="ECO:0000256" key="1">
    <source>
        <dbReference type="SAM" id="Phobius"/>
    </source>
</evidence>
<name>A0AB33QGB9_HAEP3</name>
<evidence type="ECO:0000313" key="4">
    <source>
        <dbReference type="EMBL" id="CBW14536.1"/>
    </source>
</evidence>
<sequence>MIICLLLAFLLLVITGMISEYFGNTAGGFFFCIVAPIVFFYIRSKKKKQKQSIKKEYEAVSMPLKNKDVIEFTYTNADGITKHRKVRVVHVDDVYIEGYCYTANDTRTFRLDRIDGLIEQEGEYYPVEEWLERQGIDTVKYQPKLQTKKAKSSPLEICFTGFSKADKEHLEILAKVHDFKVRKTVTHNLDFLVTGYNAGPSKIDAAMNVGAILLNESQFINMIETGEITKWQN</sequence>
<dbReference type="SUPFAM" id="SSF52113">
    <property type="entry name" value="BRCT domain"/>
    <property type="match status" value="1"/>
</dbReference>
<feature type="domain" description="WYL" evidence="3">
    <location>
        <begin position="64"/>
        <end position="116"/>
    </location>
</feature>
<dbReference type="InterPro" id="IPR026881">
    <property type="entry name" value="WYL_dom"/>
</dbReference>
<dbReference type="AlphaFoldDB" id="A0AB33QGB9"/>
<gene>
    <name evidence="4" type="ordered locus">PARA_04290</name>
</gene>
<protein>
    <submittedName>
        <fullName evidence="4">Hypothetical phage protein</fullName>
    </submittedName>
</protein>
<keyword evidence="1" id="KW-1133">Transmembrane helix</keyword>
<dbReference type="InterPro" id="IPR036420">
    <property type="entry name" value="BRCT_dom_sf"/>
</dbReference>
<dbReference type="KEGG" id="hpr:PARA_04290"/>